<keyword evidence="5" id="KW-0808">Transferase</keyword>
<keyword evidence="6 11" id="KW-0812">Transmembrane</keyword>
<dbReference type="CDD" id="cd06225">
    <property type="entry name" value="HAMP"/>
    <property type="match status" value="1"/>
</dbReference>
<keyword evidence="7 14" id="KW-0418">Kinase</keyword>
<comment type="catalytic activity">
    <reaction evidence="1">
        <text>ATP + protein L-histidine = ADP + protein N-phospho-L-histidine.</text>
        <dbReference type="EC" id="2.7.13.3"/>
    </reaction>
</comment>
<dbReference type="Pfam" id="PF02518">
    <property type="entry name" value="HATPase_c"/>
    <property type="match status" value="1"/>
</dbReference>
<dbReference type="CDD" id="cd00082">
    <property type="entry name" value="HisKA"/>
    <property type="match status" value="1"/>
</dbReference>
<evidence type="ECO:0000256" key="5">
    <source>
        <dbReference type="ARBA" id="ARBA00022679"/>
    </source>
</evidence>
<protein>
    <recommendedName>
        <fullName evidence="3">histidine kinase</fullName>
        <ecNumber evidence="3">2.7.13.3</ecNumber>
    </recommendedName>
</protein>
<dbReference type="InterPro" id="IPR003660">
    <property type="entry name" value="HAMP_dom"/>
</dbReference>
<dbReference type="SUPFAM" id="SSF158472">
    <property type="entry name" value="HAMP domain-like"/>
    <property type="match status" value="1"/>
</dbReference>
<feature type="transmembrane region" description="Helical" evidence="11">
    <location>
        <begin position="6"/>
        <end position="28"/>
    </location>
</feature>
<dbReference type="InterPro" id="IPR036097">
    <property type="entry name" value="HisK_dim/P_sf"/>
</dbReference>
<evidence type="ECO:0000256" key="6">
    <source>
        <dbReference type="ARBA" id="ARBA00022692"/>
    </source>
</evidence>
<organism evidence="14 15">
    <name type="scientific">Candidatus Thermochlorobacter aerophilus</name>
    <dbReference type="NCBI Taxonomy" id="1868324"/>
    <lineage>
        <taxon>Bacteria</taxon>
        <taxon>Pseudomonadati</taxon>
        <taxon>Chlorobiota</taxon>
        <taxon>Chlorobiia</taxon>
        <taxon>Chlorobiales</taxon>
        <taxon>Candidatus Thermochlorobacteriaceae</taxon>
        <taxon>Candidatus Thermochlorobacter</taxon>
    </lineage>
</organism>
<dbReference type="InterPro" id="IPR005467">
    <property type="entry name" value="His_kinase_dom"/>
</dbReference>
<dbReference type="Gene3D" id="6.10.340.10">
    <property type="match status" value="1"/>
</dbReference>
<evidence type="ECO:0000256" key="10">
    <source>
        <dbReference type="ARBA" id="ARBA00023136"/>
    </source>
</evidence>
<name>A0A395LWW5_9BACT</name>
<comment type="subcellular location">
    <subcellularLocation>
        <location evidence="2">Membrane</location>
        <topology evidence="2">Multi-pass membrane protein</topology>
    </subcellularLocation>
</comment>
<dbReference type="SMART" id="SM00304">
    <property type="entry name" value="HAMP"/>
    <property type="match status" value="1"/>
</dbReference>
<evidence type="ECO:0000259" key="13">
    <source>
        <dbReference type="PROSITE" id="PS50885"/>
    </source>
</evidence>
<dbReference type="PRINTS" id="PR00344">
    <property type="entry name" value="BCTRLSENSOR"/>
</dbReference>
<keyword evidence="10 11" id="KW-0472">Membrane</keyword>
<keyword evidence="9" id="KW-0902">Two-component regulatory system</keyword>
<dbReference type="SMART" id="SM00387">
    <property type="entry name" value="HATPase_c"/>
    <property type="match status" value="1"/>
</dbReference>
<evidence type="ECO:0000259" key="12">
    <source>
        <dbReference type="PROSITE" id="PS50109"/>
    </source>
</evidence>
<dbReference type="SUPFAM" id="SSF55874">
    <property type="entry name" value="ATPase domain of HSP90 chaperone/DNA topoisomerase II/histidine kinase"/>
    <property type="match status" value="1"/>
</dbReference>
<evidence type="ECO:0000256" key="2">
    <source>
        <dbReference type="ARBA" id="ARBA00004141"/>
    </source>
</evidence>
<dbReference type="FunFam" id="1.10.287.130:FF:000001">
    <property type="entry name" value="Two-component sensor histidine kinase"/>
    <property type="match status" value="1"/>
</dbReference>
<dbReference type="PROSITE" id="PS50885">
    <property type="entry name" value="HAMP"/>
    <property type="match status" value="1"/>
</dbReference>
<evidence type="ECO:0000256" key="11">
    <source>
        <dbReference type="SAM" id="Phobius"/>
    </source>
</evidence>
<dbReference type="InterPro" id="IPR050428">
    <property type="entry name" value="TCS_sensor_his_kinase"/>
</dbReference>
<feature type="domain" description="HAMP" evidence="13">
    <location>
        <begin position="178"/>
        <end position="231"/>
    </location>
</feature>
<dbReference type="GO" id="GO:0000155">
    <property type="term" value="F:phosphorelay sensor kinase activity"/>
    <property type="evidence" value="ECO:0007669"/>
    <property type="project" value="InterPro"/>
</dbReference>
<keyword evidence="8 11" id="KW-1133">Transmembrane helix</keyword>
<reference evidence="14 15" key="1">
    <citation type="journal article" date="2011" name="ISME J.">
        <title>Community ecology of hot spring cyanobacterial mats: predominant populations and their functional potential.</title>
        <authorList>
            <person name="Klatt C.G."/>
            <person name="Wood J.M."/>
            <person name="Rusch D.B."/>
            <person name="Bateson M.M."/>
            <person name="Hamamura N."/>
            <person name="Heidelberg J.F."/>
            <person name="Grossman A.R."/>
            <person name="Bhaya D."/>
            <person name="Cohan F.M."/>
            <person name="Kuhl M."/>
            <person name="Bryant D.A."/>
            <person name="Ward D.M."/>
        </authorList>
    </citation>
    <scope>NUCLEOTIDE SEQUENCE [LARGE SCALE GENOMIC DNA]</scope>
    <source>
        <strain evidence="14">OS</strain>
    </source>
</reference>
<dbReference type="PANTHER" id="PTHR45436">
    <property type="entry name" value="SENSOR HISTIDINE KINASE YKOH"/>
    <property type="match status" value="1"/>
</dbReference>
<dbReference type="SMART" id="SM00388">
    <property type="entry name" value="HisKA"/>
    <property type="match status" value="1"/>
</dbReference>
<dbReference type="EMBL" id="PHFL01000070">
    <property type="protein sequence ID" value="RFM23127.1"/>
    <property type="molecule type" value="Genomic_DNA"/>
</dbReference>
<proteinExistence type="predicted"/>
<feature type="domain" description="Histidine kinase" evidence="12">
    <location>
        <begin position="239"/>
        <end position="456"/>
    </location>
</feature>
<dbReference type="InterPro" id="IPR004358">
    <property type="entry name" value="Sig_transdc_His_kin-like_C"/>
</dbReference>
<dbReference type="Pfam" id="PF00512">
    <property type="entry name" value="HisKA"/>
    <property type="match status" value="1"/>
</dbReference>
<sequence length="462" mass="52303">MSLRTRITLTFIALTSGLLLTFSLVIYFSAKSTRERDFFELLRKEAITKANLFFVAKIPADILQNIYKNNRQTLNEVEVAIYDTAFALLYHDAYEIDFVKETRDMIDRIYETGNLAFYQNDWQVIGTTYTHEGKRYAITAAALDQYGYNKLTDLRNTLFLAIGLYAFIVFAVGRFFTQRIVAPLRAINANAKRVSASNLSLRVKTENTNDELGELARTFNQMLDRLEQAFAMQKEFVSNVAHELRTPLTAMIMELELLLSKPQSPEAYHDALQKVLLDAQRLKKLIQNLIDLARASSDIHEVKLERVRLDEVLMEVCSSLLKAHSDWRIEFSFNSEQEDESALTIVGNAYLLPLAFKNVIENACKFSAEHLARVSLTVERNRLVVEVADNGIGIDEEEIDKIFTPFYRGKNKSLAEGTGIGLALTKRIVELHKGTIAVRSQKGVGTSVTLSFQSRSASEAPL</sequence>
<dbReference type="PANTHER" id="PTHR45436:SF15">
    <property type="entry name" value="SENSOR HISTIDINE KINASE CUSS"/>
    <property type="match status" value="1"/>
</dbReference>
<dbReference type="GO" id="GO:0005886">
    <property type="term" value="C:plasma membrane"/>
    <property type="evidence" value="ECO:0007669"/>
    <property type="project" value="TreeGrafter"/>
</dbReference>
<evidence type="ECO:0000256" key="7">
    <source>
        <dbReference type="ARBA" id="ARBA00022777"/>
    </source>
</evidence>
<evidence type="ECO:0000313" key="14">
    <source>
        <dbReference type="EMBL" id="RFM23127.1"/>
    </source>
</evidence>
<dbReference type="InterPro" id="IPR003661">
    <property type="entry name" value="HisK_dim/P_dom"/>
</dbReference>
<keyword evidence="4" id="KW-0597">Phosphoprotein</keyword>
<dbReference type="Proteomes" id="UP000266389">
    <property type="component" value="Unassembled WGS sequence"/>
</dbReference>
<dbReference type="InterPro" id="IPR003594">
    <property type="entry name" value="HATPase_dom"/>
</dbReference>
<comment type="caution">
    <text evidence="14">The sequence shown here is derived from an EMBL/GenBank/DDBJ whole genome shotgun (WGS) entry which is preliminary data.</text>
</comment>
<evidence type="ECO:0000256" key="4">
    <source>
        <dbReference type="ARBA" id="ARBA00022553"/>
    </source>
</evidence>
<dbReference type="PROSITE" id="PS50109">
    <property type="entry name" value="HIS_KIN"/>
    <property type="match status" value="1"/>
</dbReference>
<feature type="transmembrane region" description="Helical" evidence="11">
    <location>
        <begin position="158"/>
        <end position="176"/>
    </location>
</feature>
<dbReference type="EC" id="2.7.13.3" evidence="3"/>
<accession>A0A395LWW5</accession>
<dbReference type="Gene3D" id="3.30.565.10">
    <property type="entry name" value="Histidine kinase-like ATPase, C-terminal domain"/>
    <property type="match status" value="1"/>
</dbReference>
<evidence type="ECO:0000256" key="9">
    <source>
        <dbReference type="ARBA" id="ARBA00023012"/>
    </source>
</evidence>
<evidence type="ECO:0000313" key="15">
    <source>
        <dbReference type="Proteomes" id="UP000266389"/>
    </source>
</evidence>
<dbReference type="AlphaFoldDB" id="A0A395LWW5"/>
<evidence type="ECO:0000256" key="8">
    <source>
        <dbReference type="ARBA" id="ARBA00022989"/>
    </source>
</evidence>
<dbReference type="InterPro" id="IPR036890">
    <property type="entry name" value="HATPase_C_sf"/>
</dbReference>
<dbReference type="Pfam" id="PF00672">
    <property type="entry name" value="HAMP"/>
    <property type="match status" value="1"/>
</dbReference>
<evidence type="ECO:0000256" key="3">
    <source>
        <dbReference type="ARBA" id="ARBA00012438"/>
    </source>
</evidence>
<evidence type="ECO:0000256" key="1">
    <source>
        <dbReference type="ARBA" id="ARBA00000085"/>
    </source>
</evidence>
<dbReference type="CDD" id="cd00075">
    <property type="entry name" value="HATPase"/>
    <property type="match status" value="1"/>
</dbReference>
<gene>
    <name evidence="14" type="ORF">D0433_12730</name>
</gene>
<dbReference type="SUPFAM" id="SSF47384">
    <property type="entry name" value="Homodimeric domain of signal transducing histidine kinase"/>
    <property type="match status" value="1"/>
</dbReference>
<dbReference type="Gene3D" id="1.10.287.130">
    <property type="match status" value="1"/>
</dbReference>